<comment type="caution">
    <text evidence="1">The sequence shown here is derived from an EMBL/GenBank/DDBJ whole genome shotgun (WGS) entry which is preliminary data.</text>
</comment>
<organism evidence="1 2">
    <name type="scientific">Bacillus wiedmannii</name>
    <dbReference type="NCBI Taxonomy" id="1890302"/>
    <lineage>
        <taxon>Bacteria</taxon>
        <taxon>Bacillati</taxon>
        <taxon>Bacillota</taxon>
        <taxon>Bacilli</taxon>
        <taxon>Bacillales</taxon>
        <taxon>Bacillaceae</taxon>
        <taxon>Bacillus</taxon>
        <taxon>Bacillus cereus group</taxon>
    </lineage>
</organism>
<dbReference type="EMBL" id="NUEL01000044">
    <property type="protein sequence ID" value="PEJ03930.1"/>
    <property type="molecule type" value="Genomic_DNA"/>
</dbReference>
<gene>
    <name evidence="1" type="ORF">CN684_23175</name>
</gene>
<evidence type="ECO:0000313" key="2">
    <source>
        <dbReference type="Proteomes" id="UP000220045"/>
    </source>
</evidence>
<reference evidence="1 2" key="1">
    <citation type="submission" date="2017-09" db="EMBL/GenBank/DDBJ databases">
        <title>Large-scale bioinformatics analysis of Bacillus genomes uncovers conserved roles of natural products in bacterial physiology.</title>
        <authorList>
            <consortium name="Agbiome Team Llc"/>
            <person name="Bleich R.M."/>
            <person name="Grubbs K.J."/>
            <person name="Santa Maria K.C."/>
            <person name="Allen S.E."/>
            <person name="Farag S."/>
            <person name="Shank E.A."/>
            <person name="Bowers A."/>
        </authorList>
    </citation>
    <scope>NUCLEOTIDE SEQUENCE [LARGE SCALE GENOMIC DNA]</scope>
    <source>
        <strain evidence="1 2">AFS004017</strain>
    </source>
</reference>
<evidence type="ECO:0000313" key="1">
    <source>
        <dbReference type="EMBL" id="PEJ03930.1"/>
    </source>
</evidence>
<sequence>MLQVKPNNSGGDELPSEGSLNSFVSFITMFLGQIFVSFVLRYNLPLDKEGIYRKITKLDNNRLVTCTKSNE</sequence>
<dbReference type="Proteomes" id="UP000220045">
    <property type="component" value="Unassembled WGS sequence"/>
</dbReference>
<name>A0A2A7VUW7_9BACI</name>
<proteinExistence type="predicted"/>
<protein>
    <submittedName>
        <fullName evidence="1">Uncharacterized protein</fullName>
    </submittedName>
</protein>
<accession>A0A2A7VUW7</accession>
<dbReference type="AlphaFoldDB" id="A0A2A7VUW7"/>